<reference evidence="1 2" key="1">
    <citation type="journal article" date="2016" name="Front. Microbiol.">
        <title>Single-Cell (Meta-)Genomics of a Dimorphic Candidatus Thiomargarita nelsonii Reveals Genomic Plasticity.</title>
        <authorList>
            <person name="Flood B.E."/>
            <person name="Fliss P."/>
            <person name="Jones D.S."/>
            <person name="Dick G.J."/>
            <person name="Jain S."/>
            <person name="Kaster A.K."/>
            <person name="Winkel M."/>
            <person name="Mussmann M."/>
            <person name="Bailey J."/>
        </authorList>
    </citation>
    <scope>NUCLEOTIDE SEQUENCE [LARGE SCALE GENOMIC DNA]</scope>
    <source>
        <strain evidence="1">Hydrate Ridge</strain>
    </source>
</reference>
<protein>
    <recommendedName>
        <fullName evidence="3">Peptidase A2 domain-containing protein</fullName>
    </recommendedName>
</protein>
<dbReference type="EMBL" id="JSZA02000396">
    <property type="protein sequence ID" value="TGN99726.1"/>
    <property type="molecule type" value="Genomic_DNA"/>
</dbReference>
<feature type="non-terminal residue" evidence="1">
    <location>
        <position position="109"/>
    </location>
</feature>
<accession>A0A4E0RAR5</accession>
<organism evidence="1 2">
    <name type="scientific">Candidatus Thiomargarita nelsonii</name>
    <dbReference type="NCBI Taxonomy" id="1003181"/>
    <lineage>
        <taxon>Bacteria</taxon>
        <taxon>Pseudomonadati</taxon>
        <taxon>Pseudomonadota</taxon>
        <taxon>Gammaproteobacteria</taxon>
        <taxon>Thiotrichales</taxon>
        <taxon>Thiotrichaceae</taxon>
        <taxon>Thiomargarita</taxon>
    </lineage>
</organism>
<dbReference type="AlphaFoldDB" id="A0A4E0RAR5"/>
<name>A0A4E0RAR5_9GAMM</name>
<comment type="caution">
    <text evidence="1">The sequence shown here is derived from an EMBL/GenBank/DDBJ whole genome shotgun (WGS) entry which is preliminary data.</text>
</comment>
<evidence type="ECO:0008006" key="3">
    <source>
        <dbReference type="Google" id="ProtNLM"/>
    </source>
</evidence>
<dbReference type="PROSITE" id="PS00141">
    <property type="entry name" value="ASP_PROTEASE"/>
    <property type="match status" value="1"/>
</dbReference>
<sequence>MSEVERFAFPQTDNQLGMASSLPYLPLTLNYQNRELTVSGLLDTGATINVMPYQIGLQLCHRNCGAISTSTFSFCMDTSTLSICFFGVQSGSVVLSDKAKALYSNPKKT</sequence>
<dbReference type="Proteomes" id="UP000030428">
    <property type="component" value="Unassembled WGS sequence"/>
</dbReference>
<evidence type="ECO:0000313" key="2">
    <source>
        <dbReference type="Proteomes" id="UP000030428"/>
    </source>
</evidence>
<gene>
    <name evidence="1" type="ORF">PN36_34790</name>
</gene>
<dbReference type="InterPro" id="IPR001969">
    <property type="entry name" value="Aspartic_peptidase_AS"/>
</dbReference>
<dbReference type="GO" id="GO:0004190">
    <property type="term" value="F:aspartic-type endopeptidase activity"/>
    <property type="evidence" value="ECO:0007669"/>
    <property type="project" value="InterPro"/>
</dbReference>
<keyword evidence="2" id="KW-1185">Reference proteome</keyword>
<proteinExistence type="predicted"/>
<evidence type="ECO:0000313" key="1">
    <source>
        <dbReference type="EMBL" id="TGN99726.1"/>
    </source>
</evidence>
<dbReference type="GO" id="GO:0006508">
    <property type="term" value="P:proteolysis"/>
    <property type="evidence" value="ECO:0007669"/>
    <property type="project" value="InterPro"/>
</dbReference>